<dbReference type="Proteomes" id="UP000041254">
    <property type="component" value="Unassembled WGS sequence"/>
</dbReference>
<dbReference type="InterPro" id="IPR036770">
    <property type="entry name" value="Ankyrin_rpt-contain_sf"/>
</dbReference>
<keyword evidence="2" id="KW-1185">Reference proteome</keyword>
<dbReference type="EMBL" id="CDMY01000243">
    <property type="protein sequence ID" value="CEL96043.1"/>
    <property type="molecule type" value="Genomic_DNA"/>
</dbReference>
<proteinExistence type="predicted"/>
<name>A0A0G4EIE4_VITBC</name>
<accession>A0A0G4EIE4</accession>
<sequence>MSAESDASGTRTPPANYEETRLGMYRELLKRDAGLASEQDAYGRTPIHHMAATPTAFSQRFLQSYLDLLTSHGAQVDHRDLAGKTPLELAAVCLSEQQKGKAAQDAIERQTEVIRMLLRKGACVDLLPKATPQQRHVRGLVKKIDEEVKQAD</sequence>
<evidence type="ECO:0000313" key="2">
    <source>
        <dbReference type="Proteomes" id="UP000041254"/>
    </source>
</evidence>
<dbReference type="OrthoDB" id="194358at2759"/>
<dbReference type="PhylomeDB" id="A0A0G4EIE4"/>
<dbReference type="AlphaFoldDB" id="A0A0G4EIE4"/>
<dbReference type="VEuPathDB" id="CryptoDB:Vbra_7509"/>
<evidence type="ECO:0000313" key="1">
    <source>
        <dbReference type="EMBL" id="CEL96043.1"/>
    </source>
</evidence>
<protein>
    <submittedName>
        <fullName evidence="1">Uncharacterized protein</fullName>
    </submittedName>
</protein>
<dbReference type="Gene3D" id="1.25.40.20">
    <property type="entry name" value="Ankyrin repeat-containing domain"/>
    <property type="match status" value="1"/>
</dbReference>
<organism evidence="1 2">
    <name type="scientific">Vitrella brassicaformis (strain CCMP3155)</name>
    <dbReference type="NCBI Taxonomy" id="1169540"/>
    <lineage>
        <taxon>Eukaryota</taxon>
        <taxon>Sar</taxon>
        <taxon>Alveolata</taxon>
        <taxon>Colpodellida</taxon>
        <taxon>Vitrellaceae</taxon>
        <taxon>Vitrella</taxon>
    </lineage>
</organism>
<gene>
    <name evidence="1" type="ORF">Vbra_7509</name>
</gene>
<reference evidence="1 2" key="1">
    <citation type="submission" date="2014-11" db="EMBL/GenBank/DDBJ databases">
        <authorList>
            <person name="Zhu J."/>
            <person name="Qi W."/>
            <person name="Song R."/>
        </authorList>
    </citation>
    <scope>NUCLEOTIDE SEQUENCE [LARGE SCALE GENOMIC DNA]</scope>
</reference>
<dbReference type="InParanoid" id="A0A0G4EIE4"/>
<dbReference type="SUPFAM" id="SSF48403">
    <property type="entry name" value="Ankyrin repeat"/>
    <property type="match status" value="1"/>
</dbReference>